<gene>
    <name evidence="3" type="ORF">CWC19_20015</name>
</gene>
<feature type="signal peptide" evidence="2">
    <location>
        <begin position="1"/>
        <end position="23"/>
    </location>
</feature>
<protein>
    <submittedName>
        <fullName evidence="3">Uncharacterized protein</fullName>
    </submittedName>
</protein>
<evidence type="ECO:0000313" key="4">
    <source>
        <dbReference type="Proteomes" id="UP000307217"/>
    </source>
</evidence>
<organism evidence="3 4">
    <name type="scientific">Pseudoalteromonas aurantia</name>
    <dbReference type="NCBI Taxonomy" id="43654"/>
    <lineage>
        <taxon>Bacteria</taxon>
        <taxon>Pseudomonadati</taxon>
        <taxon>Pseudomonadota</taxon>
        <taxon>Gammaproteobacteria</taxon>
        <taxon>Alteromonadales</taxon>
        <taxon>Pseudoalteromonadaceae</taxon>
        <taxon>Pseudoalteromonas</taxon>
    </lineage>
</organism>
<dbReference type="AlphaFoldDB" id="A0A5S3UXU6"/>
<feature type="chain" id="PRO_5024432408" evidence="2">
    <location>
        <begin position="24"/>
        <end position="100"/>
    </location>
</feature>
<feature type="compositionally biased region" description="Basic and acidic residues" evidence="1">
    <location>
        <begin position="78"/>
        <end position="88"/>
    </location>
</feature>
<evidence type="ECO:0000313" key="3">
    <source>
        <dbReference type="EMBL" id="TMO62541.1"/>
    </source>
</evidence>
<sequence>MKLSSSILVLWFVSLSHISDVYAGDEGDQKVRPNDLKTAKTSGAISLDLLLYLSDLTAVQGDLVGPLDMLNHTQYPKEGKAALTDQKKPVSTSEQSEKVQ</sequence>
<proteinExistence type="predicted"/>
<keyword evidence="2" id="KW-0732">Signal</keyword>
<reference evidence="4" key="2">
    <citation type="submission" date="2019-06" db="EMBL/GenBank/DDBJ databases">
        <title>Co-occurence of chitin degradation, pigmentation and bioactivity in marine Pseudoalteromonas.</title>
        <authorList>
            <person name="Sonnenschein E.C."/>
            <person name="Bech P.K."/>
        </authorList>
    </citation>
    <scope>NUCLEOTIDE SEQUENCE [LARGE SCALE GENOMIC DNA]</scope>
    <source>
        <strain evidence="4">S3790</strain>
    </source>
</reference>
<reference evidence="3 4" key="1">
    <citation type="submission" date="2018-01" db="EMBL/GenBank/DDBJ databases">
        <authorList>
            <person name="Paulsen S."/>
            <person name="Gram L.K."/>
        </authorList>
    </citation>
    <scope>NUCLEOTIDE SEQUENCE [LARGE SCALE GENOMIC DNA]</scope>
    <source>
        <strain evidence="3 4">S3790</strain>
    </source>
</reference>
<dbReference type="OrthoDB" id="9900906at2"/>
<comment type="caution">
    <text evidence="3">The sequence shown here is derived from an EMBL/GenBank/DDBJ whole genome shotgun (WGS) entry which is preliminary data.</text>
</comment>
<dbReference type="RefSeq" id="WP_138593662.1">
    <property type="nucleotide sequence ID" value="NZ_PNBX01000134.1"/>
</dbReference>
<accession>A0A5S3UXU6</accession>
<dbReference type="Proteomes" id="UP000307217">
    <property type="component" value="Unassembled WGS sequence"/>
</dbReference>
<dbReference type="EMBL" id="PNBX01000134">
    <property type="protein sequence ID" value="TMO62541.1"/>
    <property type="molecule type" value="Genomic_DNA"/>
</dbReference>
<name>A0A5S3UXU6_9GAMM</name>
<evidence type="ECO:0000256" key="1">
    <source>
        <dbReference type="SAM" id="MobiDB-lite"/>
    </source>
</evidence>
<evidence type="ECO:0000256" key="2">
    <source>
        <dbReference type="SAM" id="SignalP"/>
    </source>
</evidence>
<feature type="region of interest" description="Disordered" evidence="1">
    <location>
        <begin position="78"/>
        <end position="100"/>
    </location>
</feature>